<organism evidence="1 2">
    <name type="scientific">Nezara viridula</name>
    <name type="common">Southern green stink bug</name>
    <name type="synonym">Cimex viridulus</name>
    <dbReference type="NCBI Taxonomy" id="85310"/>
    <lineage>
        <taxon>Eukaryota</taxon>
        <taxon>Metazoa</taxon>
        <taxon>Ecdysozoa</taxon>
        <taxon>Arthropoda</taxon>
        <taxon>Hexapoda</taxon>
        <taxon>Insecta</taxon>
        <taxon>Pterygota</taxon>
        <taxon>Neoptera</taxon>
        <taxon>Paraneoptera</taxon>
        <taxon>Hemiptera</taxon>
        <taxon>Heteroptera</taxon>
        <taxon>Panheteroptera</taxon>
        <taxon>Pentatomomorpha</taxon>
        <taxon>Pentatomoidea</taxon>
        <taxon>Pentatomidae</taxon>
        <taxon>Pentatominae</taxon>
        <taxon>Nezara</taxon>
    </lineage>
</organism>
<dbReference type="Gene3D" id="3.40.50.1240">
    <property type="entry name" value="Phosphoglycerate mutase-like"/>
    <property type="match status" value="2"/>
</dbReference>
<keyword evidence="2" id="KW-1185">Reference proteome</keyword>
<dbReference type="OrthoDB" id="6615035at2759"/>
<dbReference type="EMBL" id="OV725079">
    <property type="protein sequence ID" value="CAH1394695.1"/>
    <property type="molecule type" value="Genomic_DNA"/>
</dbReference>
<reference evidence="1" key="1">
    <citation type="submission" date="2022-01" db="EMBL/GenBank/DDBJ databases">
        <authorList>
            <person name="King R."/>
        </authorList>
    </citation>
    <scope>NUCLEOTIDE SEQUENCE</scope>
</reference>
<dbReference type="Proteomes" id="UP001152798">
    <property type="component" value="Chromosome 3"/>
</dbReference>
<dbReference type="AlphaFoldDB" id="A0A9P0H4H7"/>
<protein>
    <submittedName>
        <fullName evidence="1">Uncharacterized protein</fullName>
    </submittedName>
</protein>
<sequence>MERRFLALFLLLGVFILFAATFVRNPRARQSLRKAFIVIRYEQDKGNEEWRPGPGNLSMKEKLEGYKLGRKLSVRYRKFLGYRYIPEEFTAYSISNENAMAVAQLVSSSLFPPPGVRWWKDENRWKEVPVFPETFFNRTICPRLYDDLVDSRKDLNLVGIKNDSNGTDFVQDIGAKSIYIDDMTAMFLKFFRFHSTIFGFQRHLIGGPYVQKLISFFSKSSKKMELHMWNNMNILILLNILQIEMNTADDTTFALAIELHENNGKDYLEVHYISNSQTFKPAPMKMPCSASCSLADLISLSKDYNREEYKELCASRTD</sequence>
<name>A0A9P0H4H7_NEZVI</name>
<evidence type="ECO:0000313" key="1">
    <source>
        <dbReference type="EMBL" id="CAH1394695.1"/>
    </source>
</evidence>
<accession>A0A9P0H4H7</accession>
<dbReference type="SUPFAM" id="SSF53254">
    <property type="entry name" value="Phosphoglycerate mutase-like"/>
    <property type="match status" value="1"/>
</dbReference>
<dbReference type="GO" id="GO:0016791">
    <property type="term" value="F:phosphatase activity"/>
    <property type="evidence" value="ECO:0007669"/>
    <property type="project" value="UniProtKB-ARBA"/>
</dbReference>
<gene>
    <name evidence="1" type="ORF">NEZAVI_LOCUS5134</name>
</gene>
<dbReference type="InterPro" id="IPR029033">
    <property type="entry name" value="His_PPase_superfam"/>
</dbReference>
<evidence type="ECO:0000313" key="2">
    <source>
        <dbReference type="Proteomes" id="UP001152798"/>
    </source>
</evidence>
<proteinExistence type="predicted"/>